<dbReference type="InterPro" id="IPR025665">
    <property type="entry name" value="Beta-barrel_OMP_2"/>
</dbReference>
<dbReference type="Pfam" id="PF13568">
    <property type="entry name" value="OMP_b-brl_2"/>
    <property type="match status" value="1"/>
</dbReference>
<sequence length="201" mass="22979">MKQVFLFFIVLISGISFAQVTFTPGIRAGANFSHFTNDENQTFYYPGDMYYPQATMEVDFKTKTDFYVGFLGNIRFAKFYALQPEINYSRQGTKVESNVNNIGSQNVTVSYLGIQLVNKFYFNQFNIHVGPTLDFVVEKKNINTDNEIDLGITAGLGYDITKNFGVEARVKKGFVPVYSFYDNHTNVTFQAGVYYTFNMKK</sequence>
<dbReference type="Proteomes" id="UP000256769">
    <property type="component" value="Unassembled WGS sequence"/>
</dbReference>
<accession>A0A3D9CR58</accession>
<name>A0A3D9CR58_9FLAO</name>
<dbReference type="InterPro" id="IPR011250">
    <property type="entry name" value="OMP/PagP_B-barrel"/>
</dbReference>
<evidence type="ECO:0000313" key="3">
    <source>
        <dbReference type="EMBL" id="REC68242.1"/>
    </source>
</evidence>
<feature type="domain" description="Outer membrane protein beta-barrel" evidence="2">
    <location>
        <begin position="17"/>
        <end position="176"/>
    </location>
</feature>
<gene>
    <name evidence="3" type="ORF">DRF59_04105</name>
</gene>
<evidence type="ECO:0000256" key="1">
    <source>
        <dbReference type="SAM" id="SignalP"/>
    </source>
</evidence>
<dbReference type="SUPFAM" id="SSF56925">
    <property type="entry name" value="OMPA-like"/>
    <property type="match status" value="1"/>
</dbReference>
<proteinExistence type="predicted"/>
<protein>
    <recommendedName>
        <fullName evidence="2">Outer membrane protein beta-barrel domain-containing protein</fullName>
    </recommendedName>
</protein>
<organism evidence="3 4">
    <name type="scientific">Chryseobacterium flavum</name>
    <dbReference type="NCBI Taxonomy" id="415851"/>
    <lineage>
        <taxon>Bacteria</taxon>
        <taxon>Pseudomonadati</taxon>
        <taxon>Bacteroidota</taxon>
        <taxon>Flavobacteriia</taxon>
        <taxon>Flavobacteriales</taxon>
        <taxon>Weeksellaceae</taxon>
        <taxon>Chryseobacterium group</taxon>
        <taxon>Chryseobacterium</taxon>
    </lineage>
</organism>
<evidence type="ECO:0000259" key="2">
    <source>
        <dbReference type="Pfam" id="PF13568"/>
    </source>
</evidence>
<dbReference type="EMBL" id="QNUE01000003">
    <property type="protein sequence ID" value="REC68242.1"/>
    <property type="molecule type" value="Genomic_DNA"/>
</dbReference>
<evidence type="ECO:0000313" key="4">
    <source>
        <dbReference type="Proteomes" id="UP000256769"/>
    </source>
</evidence>
<feature type="chain" id="PRO_5017703317" description="Outer membrane protein beta-barrel domain-containing protein" evidence="1">
    <location>
        <begin position="19"/>
        <end position="201"/>
    </location>
</feature>
<dbReference type="AlphaFoldDB" id="A0A3D9CR58"/>
<reference evidence="3 4" key="1">
    <citation type="journal article" date="2007" name="Int. J. Syst. Evol. Microbiol.">
        <title>Chryseobacterium flavum sp. nov., isolated from polluted soil.</title>
        <authorList>
            <person name="Zhou Y."/>
            <person name="Dong J."/>
            <person name="Wang X."/>
            <person name="Huang X."/>
            <person name="Zhang K.Y."/>
            <person name="Zhang Y.Q."/>
            <person name="Guo Y.F."/>
            <person name="Lai R."/>
            <person name="Li W.J."/>
        </authorList>
    </citation>
    <scope>NUCLEOTIDE SEQUENCE [LARGE SCALE GENOMIC DNA]</scope>
    <source>
        <strain evidence="3 4">KCTC 12877</strain>
    </source>
</reference>
<keyword evidence="1" id="KW-0732">Signal</keyword>
<feature type="signal peptide" evidence="1">
    <location>
        <begin position="1"/>
        <end position="18"/>
    </location>
</feature>
<keyword evidence="4" id="KW-1185">Reference proteome</keyword>
<dbReference type="OrthoDB" id="947434at2"/>
<dbReference type="RefSeq" id="WP_115957101.1">
    <property type="nucleotide sequence ID" value="NZ_CBCRVL010000001.1"/>
</dbReference>
<comment type="caution">
    <text evidence="3">The sequence shown here is derived from an EMBL/GenBank/DDBJ whole genome shotgun (WGS) entry which is preliminary data.</text>
</comment>